<dbReference type="SUPFAM" id="SSF56349">
    <property type="entry name" value="DNA breaking-rejoining enzymes"/>
    <property type="match status" value="1"/>
</dbReference>
<dbReference type="Gene3D" id="1.10.443.10">
    <property type="entry name" value="Intergrase catalytic core"/>
    <property type="match status" value="1"/>
</dbReference>
<evidence type="ECO:0000313" key="5">
    <source>
        <dbReference type="EMBL" id="MBC5592852.1"/>
    </source>
</evidence>
<dbReference type="InterPro" id="IPR011010">
    <property type="entry name" value="DNA_brk_join_enz"/>
</dbReference>
<keyword evidence="3" id="KW-0233">DNA recombination</keyword>
<dbReference type="RefSeq" id="WP_186906034.1">
    <property type="nucleotide sequence ID" value="NZ_JACOOG010000001.1"/>
</dbReference>
<dbReference type="EMBL" id="JACOOG010000001">
    <property type="protein sequence ID" value="MBC5592852.1"/>
    <property type="molecule type" value="Genomic_DNA"/>
</dbReference>
<comment type="caution">
    <text evidence="5">The sequence shown here is derived from an EMBL/GenBank/DDBJ whole genome shotgun (WGS) entry which is preliminary data.</text>
</comment>
<dbReference type="PANTHER" id="PTHR30349:SF64">
    <property type="entry name" value="PROPHAGE INTEGRASE INTD-RELATED"/>
    <property type="match status" value="1"/>
</dbReference>
<protein>
    <submittedName>
        <fullName evidence="5">Site-specific integrase</fullName>
    </submittedName>
</protein>
<dbReference type="PANTHER" id="PTHR30349">
    <property type="entry name" value="PHAGE INTEGRASE-RELATED"/>
    <property type="match status" value="1"/>
</dbReference>
<dbReference type="Pfam" id="PF13102">
    <property type="entry name" value="Phage_int_SAM_5"/>
    <property type="match status" value="1"/>
</dbReference>
<evidence type="ECO:0000256" key="3">
    <source>
        <dbReference type="ARBA" id="ARBA00023172"/>
    </source>
</evidence>
<feature type="domain" description="Tyr recombinase" evidence="4">
    <location>
        <begin position="221"/>
        <end position="363"/>
    </location>
</feature>
<dbReference type="InterPro" id="IPR010998">
    <property type="entry name" value="Integrase_recombinase_N"/>
</dbReference>
<evidence type="ECO:0000256" key="2">
    <source>
        <dbReference type="ARBA" id="ARBA00023125"/>
    </source>
</evidence>
<keyword evidence="2" id="KW-0238">DNA-binding</keyword>
<dbReference type="InterPro" id="IPR050090">
    <property type="entry name" value="Tyrosine_recombinase_XerCD"/>
</dbReference>
<evidence type="ECO:0000313" key="6">
    <source>
        <dbReference type="Proteomes" id="UP000600230"/>
    </source>
</evidence>
<name>A0ABR7C5I4_9BACE</name>
<dbReference type="CDD" id="cd01185">
    <property type="entry name" value="INTN1_C_like"/>
    <property type="match status" value="1"/>
</dbReference>
<accession>A0ABR7C5I4</accession>
<evidence type="ECO:0000259" key="4">
    <source>
        <dbReference type="PROSITE" id="PS51898"/>
    </source>
</evidence>
<dbReference type="Pfam" id="PF17293">
    <property type="entry name" value="Arm-DNA-bind_5"/>
    <property type="match status" value="1"/>
</dbReference>
<dbReference type="InterPro" id="IPR035386">
    <property type="entry name" value="Arm-DNA-bind_5"/>
</dbReference>
<proteinExistence type="inferred from homology"/>
<reference evidence="5 6" key="1">
    <citation type="submission" date="2020-08" db="EMBL/GenBank/DDBJ databases">
        <title>Genome public.</title>
        <authorList>
            <person name="Liu C."/>
            <person name="Sun Q."/>
        </authorList>
    </citation>
    <scope>NUCLEOTIDE SEQUENCE [LARGE SCALE GENOMIC DNA]</scope>
    <source>
        <strain evidence="5 6">NSJ-21</strain>
    </source>
</reference>
<dbReference type="Proteomes" id="UP000600230">
    <property type="component" value="Unassembled WGS sequence"/>
</dbReference>
<evidence type="ECO:0000256" key="1">
    <source>
        <dbReference type="ARBA" id="ARBA00008857"/>
    </source>
</evidence>
<dbReference type="PROSITE" id="PS51898">
    <property type="entry name" value="TYR_RECOMBINASE"/>
    <property type="match status" value="1"/>
</dbReference>
<sequence>MAKKKQEVKLKEPVRIRFKQLANGNQSIYLDYYTGDIIRKENYVGGKRQYEFLKLYLIPEKTREDKAKNEATLALAKAIQSKRIVELQNDAHGFQNTNKSKANVIDYLMNMRSQSKERGSLNYEKTIGNAIRELKLFRGDYIAFRDIDKDFLNSFVDFLKQAKKASKFGLLKAGGVLSNNSVIAYYGVLRTAINRAYKEGIITVNPTKEFDFASKVKSEVSRREYLTIEELKRLIGTECKYEIMKQAFLFSCLCGLRVSDIRKLKWSDLQKSGERIRIEIKMQKTKEPLYLPISDEALKWLPQQNEAKGDGLIFPLTHEGTINKILQKWAKDAGVIKHISFHLARHITFSYPLKTRNLQILSA</sequence>
<gene>
    <name evidence="5" type="ORF">H8S53_16745</name>
</gene>
<dbReference type="Gene3D" id="1.10.150.130">
    <property type="match status" value="1"/>
</dbReference>
<dbReference type="InterPro" id="IPR025269">
    <property type="entry name" value="SAM-like_dom"/>
</dbReference>
<comment type="similarity">
    <text evidence="1">Belongs to the 'phage' integrase family.</text>
</comment>
<organism evidence="5 6">
    <name type="scientific">Bacteroides parvus</name>
    <dbReference type="NCBI Taxonomy" id="2763025"/>
    <lineage>
        <taxon>Bacteria</taxon>
        <taxon>Pseudomonadati</taxon>
        <taxon>Bacteroidota</taxon>
        <taxon>Bacteroidia</taxon>
        <taxon>Bacteroidales</taxon>
        <taxon>Bacteroidaceae</taxon>
        <taxon>Bacteroides</taxon>
    </lineage>
</organism>
<dbReference type="InterPro" id="IPR002104">
    <property type="entry name" value="Integrase_catalytic"/>
</dbReference>
<dbReference type="InterPro" id="IPR013762">
    <property type="entry name" value="Integrase-like_cat_sf"/>
</dbReference>
<dbReference type="Pfam" id="PF00589">
    <property type="entry name" value="Phage_integrase"/>
    <property type="match status" value="1"/>
</dbReference>
<keyword evidence="6" id="KW-1185">Reference proteome</keyword>